<proteinExistence type="predicted"/>
<protein>
    <recommendedName>
        <fullName evidence="3">Transposase</fullName>
    </recommendedName>
</protein>
<evidence type="ECO:0008006" key="3">
    <source>
        <dbReference type="Google" id="ProtNLM"/>
    </source>
</evidence>
<name>A0ABQ2PIG1_9NEIS</name>
<dbReference type="Proteomes" id="UP000621859">
    <property type="component" value="Unassembled WGS sequence"/>
</dbReference>
<organism evidence="1 2">
    <name type="scientific">Silvimonas amylolytica</name>
    <dbReference type="NCBI Taxonomy" id="449663"/>
    <lineage>
        <taxon>Bacteria</taxon>
        <taxon>Pseudomonadati</taxon>
        <taxon>Pseudomonadota</taxon>
        <taxon>Betaproteobacteria</taxon>
        <taxon>Neisseriales</taxon>
        <taxon>Chitinibacteraceae</taxon>
        <taxon>Silvimonas</taxon>
    </lineage>
</organism>
<gene>
    <name evidence="1" type="ORF">GCM10010971_08780</name>
</gene>
<evidence type="ECO:0000313" key="2">
    <source>
        <dbReference type="Proteomes" id="UP000621859"/>
    </source>
</evidence>
<evidence type="ECO:0000313" key="1">
    <source>
        <dbReference type="EMBL" id="GGP25059.1"/>
    </source>
</evidence>
<dbReference type="EMBL" id="BMLY01000001">
    <property type="protein sequence ID" value="GGP25059.1"/>
    <property type="molecule type" value="Genomic_DNA"/>
</dbReference>
<reference evidence="2" key="1">
    <citation type="journal article" date="2019" name="Int. J. Syst. Evol. Microbiol.">
        <title>The Global Catalogue of Microorganisms (GCM) 10K type strain sequencing project: providing services to taxonomists for standard genome sequencing and annotation.</title>
        <authorList>
            <consortium name="The Broad Institute Genomics Platform"/>
            <consortium name="The Broad Institute Genome Sequencing Center for Infectious Disease"/>
            <person name="Wu L."/>
            <person name="Ma J."/>
        </authorList>
    </citation>
    <scope>NUCLEOTIDE SEQUENCE [LARGE SCALE GENOMIC DNA]</scope>
    <source>
        <strain evidence="2">CGMCC 1.8860</strain>
    </source>
</reference>
<comment type="caution">
    <text evidence="1">The sequence shown here is derived from an EMBL/GenBank/DDBJ whole genome shotgun (WGS) entry which is preliminary data.</text>
</comment>
<sequence>MTPLALLADHLREKPACHATGKPRSWRLSQRDQAIQAGAPMSWVCRAISRYLGMAHIWRGYGRRGGLACRERYEFAADDTGIRAASLART</sequence>
<accession>A0ABQ2PIG1</accession>
<keyword evidence="2" id="KW-1185">Reference proteome</keyword>